<organism evidence="2 3">
    <name type="scientific">Tenebrio molitor</name>
    <name type="common">Yellow mealworm beetle</name>
    <dbReference type="NCBI Taxonomy" id="7067"/>
    <lineage>
        <taxon>Eukaryota</taxon>
        <taxon>Metazoa</taxon>
        <taxon>Ecdysozoa</taxon>
        <taxon>Arthropoda</taxon>
        <taxon>Hexapoda</taxon>
        <taxon>Insecta</taxon>
        <taxon>Pterygota</taxon>
        <taxon>Neoptera</taxon>
        <taxon>Endopterygota</taxon>
        <taxon>Coleoptera</taxon>
        <taxon>Polyphaga</taxon>
        <taxon>Cucujiformia</taxon>
        <taxon>Tenebrionidae</taxon>
        <taxon>Tenebrio</taxon>
    </lineage>
</organism>
<protein>
    <recommendedName>
        <fullName evidence="1">Tc1-like transposase DDE domain-containing protein</fullName>
    </recommendedName>
</protein>
<accession>A0A8J6LGB8</accession>
<comment type="caution">
    <text evidence="2">The sequence shown here is derived from an EMBL/GenBank/DDBJ whole genome shotgun (WGS) entry which is preliminary data.</text>
</comment>
<reference evidence="2" key="2">
    <citation type="submission" date="2021-08" db="EMBL/GenBank/DDBJ databases">
        <authorList>
            <person name="Eriksson T."/>
        </authorList>
    </citation>
    <scope>NUCLEOTIDE SEQUENCE</scope>
    <source>
        <strain evidence="2">Stoneville</strain>
        <tissue evidence="2">Whole head</tissue>
    </source>
</reference>
<dbReference type="AlphaFoldDB" id="A0A8J6LGB8"/>
<dbReference type="InterPro" id="IPR038717">
    <property type="entry name" value="Tc1-like_DDE_dom"/>
</dbReference>
<evidence type="ECO:0000313" key="3">
    <source>
        <dbReference type="Proteomes" id="UP000719412"/>
    </source>
</evidence>
<dbReference type="PANTHER" id="PTHR33939:SF1">
    <property type="entry name" value="DUF4371 DOMAIN-CONTAINING PROTEIN"/>
    <property type="match status" value="1"/>
</dbReference>
<dbReference type="GO" id="GO:0003676">
    <property type="term" value="F:nucleic acid binding"/>
    <property type="evidence" value="ECO:0007669"/>
    <property type="project" value="InterPro"/>
</dbReference>
<proteinExistence type="predicted"/>
<dbReference type="Proteomes" id="UP000719412">
    <property type="component" value="Unassembled WGS sequence"/>
</dbReference>
<dbReference type="Pfam" id="PF13358">
    <property type="entry name" value="DDE_3"/>
    <property type="match status" value="1"/>
</dbReference>
<dbReference type="EMBL" id="JABDTM020011136">
    <property type="protein sequence ID" value="KAH0820700.1"/>
    <property type="molecule type" value="Genomic_DNA"/>
</dbReference>
<dbReference type="PANTHER" id="PTHR33939">
    <property type="entry name" value="PROTEIN CBG22215"/>
    <property type="match status" value="1"/>
</dbReference>
<gene>
    <name evidence="2" type="ORF">GEV33_002091</name>
</gene>
<keyword evidence="3" id="KW-1185">Reference proteome</keyword>
<dbReference type="Gene3D" id="3.30.420.10">
    <property type="entry name" value="Ribonuclease H-like superfamily/Ribonuclease H"/>
    <property type="match status" value="1"/>
</dbReference>
<name>A0A8J6LGB8_TENMO</name>
<reference evidence="2" key="1">
    <citation type="journal article" date="2020" name="J Insects Food Feed">
        <title>The yellow mealworm (Tenebrio molitor) genome: a resource for the emerging insects as food and feed industry.</title>
        <authorList>
            <person name="Eriksson T."/>
            <person name="Andere A."/>
            <person name="Kelstrup H."/>
            <person name="Emery V."/>
            <person name="Picard C."/>
        </authorList>
    </citation>
    <scope>NUCLEOTIDE SEQUENCE</scope>
    <source>
        <strain evidence="2">Stoneville</strain>
        <tissue evidence="2">Whole head</tissue>
    </source>
</reference>
<evidence type="ECO:0000259" key="1">
    <source>
        <dbReference type="Pfam" id="PF13358"/>
    </source>
</evidence>
<sequence>MWRAWEDTNIDSIQQNSNENHSYEEIDVVGDLNDEIEEVENVHHAHTRNHLPEEAKLLIRTLYASLMERGVKAPVKLTAELLKKPYSTIHKIVTQPEDTLKRKVWKKQSTIINSLGENQLEEIKLTIYQMYKDKEVPTLDGLKNKLIQRGFQFNYSTESLRIILQKLEFTYKKINKRSSIMETERLRVLRTQYINEIRRYRSKNRNIVYIDETWYDTHDIVKMGWVDKTNKCILDTPPSRGKRVIILNAGGKNGWVPDCLLLSARNIVNSSADYHQDMDANMFEKWFQEQLLPKLPPNSVIVMDNAAYHSRLLMKNPTKSSRKEEIIKFMEAKNINFPAKRTKVELLKAIENSNIDKTKSYVVDNLAIEKGHTVLRLPPYYCIFNAIELIWSQLKHAVRKGNRTPNLSASVVDLIRDKSNKIDAALWESCVKHVVTIENSYLSNVPFSEIIIHVNDEDDSDEDDNFVIL</sequence>
<dbReference type="InterPro" id="IPR036397">
    <property type="entry name" value="RNaseH_sf"/>
</dbReference>
<feature type="domain" description="Tc1-like transposase DDE" evidence="1">
    <location>
        <begin position="208"/>
        <end position="406"/>
    </location>
</feature>
<evidence type="ECO:0000313" key="2">
    <source>
        <dbReference type="EMBL" id="KAH0820700.1"/>
    </source>
</evidence>